<dbReference type="SUPFAM" id="SSF53474">
    <property type="entry name" value="alpha/beta-Hydrolases"/>
    <property type="match status" value="1"/>
</dbReference>
<reference evidence="7" key="1">
    <citation type="journal article" date="2014" name="Insect Biochem. Mol. Biol.">
        <title>An insight into the sialome of the frog biting fly, Corethrella appendiculata.</title>
        <authorList>
            <person name="Ribeiro J.M.C."/>
            <person name="Chagas A.C."/>
            <person name="Pham V.M."/>
            <person name="Lounibos L.P."/>
            <person name="Calvo E."/>
        </authorList>
    </citation>
    <scope>NUCLEOTIDE SEQUENCE</scope>
    <source>
        <tissue evidence="7">Salivary glands</tissue>
    </source>
</reference>
<dbReference type="PANTHER" id="PTHR11010:SF5">
    <property type="entry name" value="RE36938P-RELATED"/>
    <property type="match status" value="1"/>
</dbReference>
<dbReference type="PANTHER" id="PTHR11010">
    <property type="entry name" value="PROTEASE S28 PRO-X CARBOXYPEPTIDASE-RELATED"/>
    <property type="match status" value="1"/>
</dbReference>
<organism evidence="7">
    <name type="scientific">Corethrella appendiculata</name>
    <dbReference type="NCBI Taxonomy" id="1370023"/>
    <lineage>
        <taxon>Eukaryota</taxon>
        <taxon>Metazoa</taxon>
        <taxon>Ecdysozoa</taxon>
        <taxon>Arthropoda</taxon>
        <taxon>Hexapoda</taxon>
        <taxon>Insecta</taxon>
        <taxon>Pterygota</taxon>
        <taxon>Neoptera</taxon>
        <taxon>Endopterygota</taxon>
        <taxon>Diptera</taxon>
        <taxon>Nematocera</taxon>
        <taxon>Culicoidea</taxon>
        <taxon>Chaoboridae</taxon>
        <taxon>Corethrella</taxon>
    </lineage>
</organism>
<dbReference type="Gene3D" id="3.40.50.1820">
    <property type="entry name" value="alpha/beta hydrolase"/>
    <property type="match status" value="1"/>
</dbReference>
<keyword evidence="2" id="KW-0645">Protease</keyword>
<dbReference type="AlphaFoldDB" id="U5EWL6"/>
<dbReference type="Gene3D" id="1.20.120.980">
    <property type="entry name" value="Serine carboxypeptidase S28, SKS domain"/>
    <property type="match status" value="1"/>
</dbReference>
<evidence type="ECO:0000256" key="6">
    <source>
        <dbReference type="SAM" id="SignalP"/>
    </source>
</evidence>
<name>U5EWL6_9DIPT</name>
<protein>
    <submittedName>
        <fullName evidence="7">Putative serine carboxypeptidase s28</fullName>
    </submittedName>
</protein>
<feature type="chain" id="PRO_5004659936" evidence="6">
    <location>
        <begin position="22"/>
        <end position="473"/>
    </location>
</feature>
<comment type="similarity">
    <text evidence="1">Belongs to the peptidase S28 family.</text>
</comment>
<evidence type="ECO:0000313" key="7">
    <source>
        <dbReference type="EMBL" id="JAB56969.1"/>
    </source>
</evidence>
<dbReference type="InterPro" id="IPR008758">
    <property type="entry name" value="Peptidase_S28"/>
</dbReference>
<dbReference type="InterPro" id="IPR042269">
    <property type="entry name" value="Ser_carbopepase_S28_SKS"/>
</dbReference>
<evidence type="ECO:0000256" key="5">
    <source>
        <dbReference type="ARBA" id="ARBA00023180"/>
    </source>
</evidence>
<proteinExistence type="evidence at transcript level"/>
<keyword evidence="7" id="KW-0121">Carboxypeptidase</keyword>
<keyword evidence="5" id="KW-0325">Glycoprotein</keyword>
<evidence type="ECO:0000256" key="4">
    <source>
        <dbReference type="ARBA" id="ARBA00022801"/>
    </source>
</evidence>
<dbReference type="GO" id="GO:0070008">
    <property type="term" value="F:serine-type exopeptidase activity"/>
    <property type="evidence" value="ECO:0007669"/>
    <property type="project" value="InterPro"/>
</dbReference>
<evidence type="ECO:0000256" key="1">
    <source>
        <dbReference type="ARBA" id="ARBA00011079"/>
    </source>
</evidence>
<evidence type="ECO:0000256" key="2">
    <source>
        <dbReference type="ARBA" id="ARBA00022670"/>
    </source>
</evidence>
<accession>U5EWL6</accession>
<keyword evidence="3 6" id="KW-0732">Signal</keyword>
<dbReference type="GO" id="GO:0004180">
    <property type="term" value="F:carboxypeptidase activity"/>
    <property type="evidence" value="ECO:0007669"/>
    <property type="project" value="UniProtKB-KW"/>
</dbReference>
<dbReference type="InterPro" id="IPR029058">
    <property type="entry name" value="AB_hydrolase_fold"/>
</dbReference>
<keyword evidence="4" id="KW-0378">Hydrolase</keyword>
<sequence>MKFCYCYFIFIVIILIKFTNGNSTTAKHVITDYMMMRLDNFNPQDNRMWKMRFMYNSFYYQPGGPIIILVQSRRAISAHWLQSSRVTEIAKELNGTMYFFENRYFGESKPTTDLAIENLKFLSTSQTLADLARFVAAVKSKVAGHLGIIVIGGSYGGIIATWFRQKYPHLVDGVWSSCAPVLMKLNFYKYRETVSEVVKKLGGVDCSSKLKTIFVNLPNAITKDLVKVKRLFGLCDSVDLSNQLNLYKFYDWVTDIFSGMVQSRRLSISPTCKVLANSTDDLIFLSTLFNQTYRGKKQDIPYPCMYCGYTKNIDYLKSTSYQTNNRRQNFYQNCAEIGLFHTTDSENQIFGTLLPVEYYLQMCKNIFGVFNNETLQHYIDHTNTVYGGFNLGATNVFSTQGELDPWRPLGLQSNANENSPVVVVKGMSHCEDLHQIYSWDPIPVKTVKSKALELIKKWLLEVKVTANSNKKKL</sequence>
<feature type="signal peptide" evidence="6">
    <location>
        <begin position="1"/>
        <end position="21"/>
    </location>
</feature>
<dbReference type="GO" id="GO:0006508">
    <property type="term" value="P:proteolysis"/>
    <property type="evidence" value="ECO:0007669"/>
    <property type="project" value="UniProtKB-KW"/>
</dbReference>
<dbReference type="GO" id="GO:0008239">
    <property type="term" value="F:dipeptidyl-peptidase activity"/>
    <property type="evidence" value="ECO:0007669"/>
    <property type="project" value="TreeGrafter"/>
</dbReference>
<dbReference type="EMBL" id="GANO01002902">
    <property type="protein sequence ID" value="JAB56969.1"/>
    <property type="molecule type" value="mRNA"/>
</dbReference>
<dbReference type="Pfam" id="PF05577">
    <property type="entry name" value="Peptidase_S28"/>
    <property type="match status" value="1"/>
</dbReference>
<evidence type="ECO:0000256" key="3">
    <source>
        <dbReference type="ARBA" id="ARBA00022729"/>
    </source>
</evidence>